<dbReference type="InParanoid" id="A0A212RNJ9"/>
<dbReference type="GO" id="GO:0009360">
    <property type="term" value="C:DNA polymerase III complex"/>
    <property type="evidence" value="ECO:0007669"/>
    <property type="project" value="InterPro"/>
</dbReference>
<keyword evidence="6" id="KW-0239">DNA-directed DNA polymerase</keyword>
<keyword evidence="3" id="KW-0808">Transferase</keyword>
<keyword evidence="12" id="KW-1185">Reference proteome</keyword>
<dbReference type="NCBIfam" id="TIGR01128">
    <property type="entry name" value="holA"/>
    <property type="match status" value="1"/>
</dbReference>
<dbReference type="OrthoDB" id="9775929at2"/>
<evidence type="ECO:0000259" key="10">
    <source>
        <dbReference type="Pfam" id="PF21694"/>
    </source>
</evidence>
<evidence type="ECO:0000259" key="9">
    <source>
        <dbReference type="Pfam" id="PF06144"/>
    </source>
</evidence>
<dbReference type="GO" id="GO:0003887">
    <property type="term" value="F:DNA-directed DNA polymerase activity"/>
    <property type="evidence" value="ECO:0007669"/>
    <property type="project" value="UniProtKB-KW"/>
</dbReference>
<dbReference type="InterPro" id="IPR048466">
    <property type="entry name" value="DNA_pol3_delta-like_C"/>
</dbReference>
<dbReference type="EC" id="2.7.7.7" evidence="1"/>
<sequence length="322" mass="36009">MIFLFHGENELEIEEALRELRGEVGDAAAQSMNVIVLDGRRISPAELQAACAAMPFLASRRLVVVEGWFARERRRAQEDEAFRQALAAVPPTTLLVLIERKTLPEDHPLLRWMAARLDQAEVRHFPLPPPRALPEWVMERARRYGGTFTPQAASALAALITDLRLLDQEIRKLSAWAAGRPVTPQDVERLVPYAAPISLFELTEALGRRDVRRALAALHRLLEEGEHPLGLFGMIVRQFRLMLLMKEQLERGLSPAEAGNLLGLHPYAARKIAESAVAFSIPQLETFYRSLAELDLAIKTGQVPDVVALETFIVSVGRREAV</sequence>
<comment type="similarity">
    <text evidence="7">Belongs to the DNA polymerase HolA subunit family.</text>
</comment>
<dbReference type="GO" id="GO:0003677">
    <property type="term" value="F:DNA binding"/>
    <property type="evidence" value="ECO:0007669"/>
    <property type="project" value="InterPro"/>
</dbReference>
<reference evidence="12" key="1">
    <citation type="submission" date="2017-06" db="EMBL/GenBank/DDBJ databases">
        <authorList>
            <person name="Varghese N."/>
            <person name="Submissions S."/>
        </authorList>
    </citation>
    <scope>NUCLEOTIDE SEQUENCE [LARGE SCALE GENOMIC DNA]</scope>
    <source>
        <strain evidence="12">JAD2</strain>
    </source>
</reference>
<dbReference type="Gene3D" id="1.10.8.60">
    <property type="match status" value="1"/>
</dbReference>
<dbReference type="RefSeq" id="WP_088572263.1">
    <property type="nucleotide sequence ID" value="NZ_FYEK01000072.1"/>
</dbReference>
<dbReference type="PANTHER" id="PTHR34388">
    <property type="entry name" value="DNA POLYMERASE III SUBUNIT DELTA"/>
    <property type="match status" value="1"/>
</dbReference>
<accession>A0A212RNJ9</accession>
<dbReference type="PANTHER" id="PTHR34388:SF1">
    <property type="entry name" value="DNA POLYMERASE III SUBUNIT DELTA"/>
    <property type="match status" value="1"/>
</dbReference>
<evidence type="ECO:0000256" key="3">
    <source>
        <dbReference type="ARBA" id="ARBA00022679"/>
    </source>
</evidence>
<proteinExistence type="inferred from homology"/>
<dbReference type="InterPro" id="IPR027417">
    <property type="entry name" value="P-loop_NTPase"/>
</dbReference>
<dbReference type="AlphaFoldDB" id="A0A212RNJ9"/>
<dbReference type="Gene3D" id="1.20.272.10">
    <property type="match status" value="1"/>
</dbReference>
<keyword evidence="5" id="KW-0235">DNA replication</keyword>
<protein>
    <recommendedName>
        <fullName evidence="2">DNA polymerase III subunit delta</fullName>
        <ecNumber evidence="1">2.7.7.7</ecNumber>
    </recommendedName>
</protein>
<dbReference type="SUPFAM" id="SSF52540">
    <property type="entry name" value="P-loop containing nucleoside triphosphate hydrolases"/>
    <property type="match status" value="1"/>
</dbReference>
<evidence type="ECO:0000256" key="6">
    <source>
        <dbReference type="ARBA" id="ARBA00022932"/>
    </source>
</evidence>
<evidence type="ECO:0000256" key="8">
    <source>
        <dbReference type="ARBA" id="ARBA00049244"/>
    </source>
</evidence>
<dbReference type="Pfam" id="PF21694">
    <property type="entry name" value="DNA_pol3_delta_C"/>
    <property type="match status" value="1"/>
</dbReference>
<evidence type="ECO:0000313" key="12">
    <source>
        <dbReference type="Proteomes" id="UP000197025"/>
    </source>
</evidence>
<dbReference type="GO" id="GO:0006261">
    <property type="term" value="P:DNA-templated DNA replication"/>
    <property type="evidence" value="ECO:0007669"/>
    <property type="project" value="TreeGrafter"/>
</dbReference>
<evidence type="ECO:0000256" key="7">
    <source>
        <dbReference type="ARBA" id="ARBA00034754"/>
    </source>
</evidence>
<feature type="domain" description="DNA polymerase III delta N-terminal" evidence="9">
    <location>
        <begin position="4"/>
        <end position="103"/>
    </location>
</feature>
<dbReference type="Gene3D" id="3.40.50.300">
    <property type="entry name" value="P-loop containing nucleotide triphosphate hydrolases"/>
    <property type="match status" value="1"/>
</dbReference>
<dbReference type="Pfam" id="PF06144">
    <property type="entry name" value="DNA_pol3_delta"/>
    <property type="match status" value="1"/>
</dbReference>
<keyword evidence="4" id="KW-0548">Nucleotidyltransferase</keyword>
<dbReference type="EMBL" id="FYEK01000072">
    <property type="protein sequence ID" value="SNB74109.1"/>
    <property type="molecule type" value="Genomic_DNA"/>
</dbReference>
<dbReference type="InterPro" id="IPR010372">
    <property type="entry name" value="DNA_pol3_delta_N"/>
</dbReference>
<evidence type="ECO:0000256" key="4">
    <source>
        <dbReference type="ARBA" id="ARBA00022695"/>
    </source>
</evidence>
<evidence type="ECO:0000256" key="1">
    <source>
        <dbReference type="ARBA" id="ARBA00012417"/>
    </source>
</evidence>
<evidence type="ECO:0000313" key="11">
    <source>
        <dbReference type="EMBL" id="SNB74109.1"/>
    </source>
</evidence>
<evidence type="ECO:0000256" key="5">
    <source>
        <dbReference type="ARBA" id="ARBA00022705"/>
    </source>
</evidence>
<dbReference type="FunCoup" id="A0A212RNJ9">
    <property type="interactions" value="97"/>
</dbReference>
<feature type="domain" description="DNA polymerase III delta subunit-like C-terminal" evidence="10">
    <location>
        <begin position="199"/>
        <end position="315"/>
    </location>
</feature>
<dbReference type="InterPro" id="IPR005790">
    <property type="entry name" value="DNA_polIII_delta"/>
</dbReference>
<organism evidence="11 12">
    <name type="scientific">Thermoflexus hugenholtzii JAD2</name>
    <dbReference type="NCBI Taxonomy" id="877466"/>
    <lineage>
        <taxon>Bacteria</taxon>
        <taxon>Bacillati</taxon>
        <taxon>Chloroflexota</taxon>
        <taxon>Thermoflexia</taxon>
        <taxon>Thermoflexales</taxon>
        <taxon>Thermoflexaceae</taxon>
        <taxon>Thermoflexus</taxon>
    </lineage>
</organism>
<dbReference type="SUPFAM" id="SSF48019">
    <property type="entry name" value="post-AAA+ oligomerization domain-like"/>
    <property type="match status" value="1"/>
</dbReference>
<name>A0A212RNJ9_9CHLR</name>
<comment type="catalytic activity">
    <reaction evidence="8">
        <text>DNA(n) + a 2'-deoxyribonucleoside 5'-triphosphate = DNA(n+1) + diphosphate</text>
        <dbReference type="Rhea" id="RHEA:22508"/>
        <dbReference type="Rhea" id="RHEA-COMP:17339"/>
        <dbReference type="Rhea" id="RHEA-COMP:17340"/>
        <dbReference type="ChEBI" id="CHEBI:33019"/>
        <dbReference type="ChEBI" id="CHEBI:61560"/>
        <dbReference type="ChEBI" id="CHEBI:173112"/>
        <dbReference type="EC" id="2.7.7.7"/>
    </reaction>
</comment>
<dbReference type="Proteomes" id="UP000197025">
    <property type="component" value="Unassembled WGS sequence"/>
</dbReference>
<dbReference type="InterPro" id="IPR008921">
    <property type="entry name" value="DNA_pol3_clamp-load_cplx_C"/>
</dbReference>
<evidence type="ECO:0000256" key="2">
    <source>
        <dbReference type="ARBA" id="ARBA00017703"/>
    </source>
</evidence>
<gene>
    <name evidence="11" type="ORF">SAMN02746019_00017430</name>
</gene>